<comment type="similarity">
    <text evidence="1">Belongs to the AB hydrolase superfamily. Lipase family.</text>
</comment>
<keyword evidence="3" id="KW-0442">Lipid degradation</keyword>
<dbReference type="EMBL" id="CAXLJM020000111">
    <property type="protein sequence ID" value="CAL8136500.1"/>
    <property type="molecule type" value="Genomic_DNA"/>
</dbReference>
<dbReference type="Proteomes" id="UP001642540">
    <property type="component" value="Unassembled WGS sequence"/>
</dbReference>
<feature type="domain" description="AB hydrolase-1" evidence="7">
    <location>
        <begin position="113"/>
        <end position="409"/>
    </location>
</feature>
<keyword evidence="4" id="KW-0443">Lipid metabolism</keyword>
<dbReference type="InterPro" id="IPR029058">
    <property type="entry name" value="AB_hydrolase_fold"/>
</dbReference>
<evidence type="ECO:0000259" key="7">
    <source>
        <dbReference type="Pfam" id="PF00561"/>
    </source>
</evidence>
<evidence type="ECO:0000256" key="2">
    <source>
        <dbReference type="ARBA" id="ARBA00022729"/>
    </source>
</evidence>
<keyword evidence="2 6" id="KW-0732">Signal</keyword>
<comment type="caution">
    <text evidence="8">The sequence shown here is derived from an EMBL/GenBank/DDBJ whole genome shotgun (WGS) entry which is preliminary data.</text>
</comment>
<dbReference type="SUPFAM" id="SSF53474">
    <property type="entry name" value="alpha/beta-Hydrolases"/>
    <property type="match status" value="1"/>
</dbReference>
<dbReference type="PIRSF" id="PIRSF000862">
    <property type="entry name" value="Steryl_ester_lip"/>
    <property type="match status" value="1"/>
</dbReference>
<organism evidence="8 9">
    <name type="scientific">Orchesella dallaii</name>
    <dbReference type="NCBI Taxonomy" id="48710"/>
    <lineage>
        <taxon>Eukaryota</taxon>
        <taxon>Metazoa</taxon>
        <taxon>Ecdysozoa</taxon>
        <taxon>Arthropoda</taxon>
        <taxon>Hexapoda</taxon>
        <taxon>Collembola</taxon>
        <taxon>Entomobryomorpha</taxon>
        <taxon>Entomobryoidea</taxon>
        <taxon>Orchesellidae</taxon>
        <taxon>Orchesellinae</taxon>
        <taxon>Orchesella</taxon>
    </lineage>
</organism>
<dbReference type="InterPro" id="IPR025483">
    <property type="entry name" value="Lipase_euk"/>
</dbReference>
<dbReference type="InterPro" id="IPR000073">
    <property type="entry name" value="AB_hydrolase_1"/>
</dbReference>
<evidence type="ECO:0000256" key="4">
    <source>
        <dbReference type="ARBA" id="ARBA00023098"/>
    </source>
</evidence>
<sequence>MKLETVSVTCIFIVCQVAFAQRFQLSEFIRPIRVCKPYVPIPTNVSSNPLACSKEQNFASNIKDKDADKNIVQISQENGYIIDSYNVTTTDGYILTLFRISGGIKSPARNGKPAVLLLHGWGNSCEAWICLPNDKTIVYMLADAGWDVWLANFRGSSFSLNHTSLDANSNTNYWDFSFHEMGLYDFPPMLDHVRKISGLNKIFVIAHSQGAALFLIAASEIPAVNEKIHAAFFLAPAVYIGGTYDPVILALMAITNTPVEDLVYRVIQGRIQLRNPRLLFSALGIEPHDICQSQAVRCTLCDLPAFIPNAFNPSQMNYTNIPRLISKYFDNGNIKSVFHFAQNVRSCSFRNYDRGTRGNLRRYGSREPPSYNLKRVKTPIFIFHGEQDTWVTPSDIQRSREALPSETVRDVVRVKDDTFNHLDFLVARDANVLVYKPLIHTMIEFNKRT</sequence>
<gene>
    <name evidence="8" type="ORF">ODALV1_LOCUS26472</name>
</gene>
<accession>A0ABP1RVC0</accession>
<keyword evidence="5" id="KW-0325">Glycoprotein</keyword>
<feature type="chain" id="PRO_5045116333" description="AB hydrolase-1 domain-containing protein" evidence="6">
    <location>
        <begin position="21"/>
        <end position="449"/>
    </location>
</feature>
<evidence type="ECO:0000256" key="5">
    <source>
        <dbReference type="ARBA" id="ARBA00023180"/>
    </source>
</evidence>
<dbReference type="PANTHER" id="PTHR11005">
    <property type="entry name" value="LYSOSOMAL ACID LIPASE-RELATED"/>
    <property type="match status" value="1"/>
</dbReference>
<evidence type="ECO:0000313" key="9">
    <source>
        <dbReference type="Proteomes" id="UP001642540"/>
    </source>
</evidence>
<evidence type="ECO:0000256" key="3">
    <source>
        <dbReference type="ARBA" id="ARBA00022963"/>
    </source>
</evidence>
<name>A0ABP1RVC0_9HEXA</name>
<dbReference type="Pfam" id="PF00561">
    <property type="entry name" value="Abhydrolase_1"/>
    <property type="match status" value="1"/>
</dbReference>
<keyword evidence="9" id="KW-1185">Reference proteome</keyword>
<evidence type="ECO:0000256" key="6">
    <source>
        <dbReference type="SAM" id="SignalP"/>
    </source>
</evidence>
<dbReference type="Gene3D" id="3.40.50.1820">
    <property type="entry name" value="alpha/beta hydrolase"/>
    <property type="match status" value="1"/>
</dbReference>
<feature type="signal peptide" evidence="6">
    <location>
        <begin position="1"/>
        <end position="20"/>
    </location>
</feature>
<evidence type="ECO:0000313" key="8">
    <source>
        <dbReference type="EMBL" id="CAL8136500.1"/>
    </source>
</evidence>
<proteinExistence type="inferred from homology"/>
<protein>
    <recommendedName>
        <fullName evidence="7">AB hydrolase-1 domain-containing protein</fullName>
    </recommendedName>
</protein>
<reference evidence="8 9" key="1">
    <citation type="submission" date="2024-08" db="EMBL/GenBank/DDBJ databases">
        <authorList>
            <person name="Cucini C."/>
            <person name="Frati F."/>
        </authorList>
    </citation>
    <scope>NUCLEOTIDE SEQUENCE [LARGE SCALE GENOMIC DNA]</scope>
</reference>
<evidence type="ECO:0000256" key="1">
    <source>
        <dbReference type="ARBA" id="ARBA00010701"/>
    </source>
</evidence>